<evidence type="ECO:0000256" key="7">
    <source>
        <dbReference type="SAM" id="MobiDB-lite"/>
    </source>
</evidence>
<feature type="domain" description="HTH myb-type" evidence="9">
    <location>
        <begin position="417"/>
        <end position="471"/>
    </location>
</feature>
<dbReference type="SUPFAM" id="SSF46689">
    <property type="entry name" value="Homeodomain-like"/>
    <property type="match status" value="2"/>
</dbReference>
<feature type="domain" description="HTH myb-type" evidence="9">
    <location>
        <begin position="364"/>
        <end position="416"/>
    </location>
</feature>
<feature type="non-terminal residue" evidence="10">
    <location>
        <position position="1"/>
    </location>
</feature>
<dbReference type="PROSITE" id="PS51294">
    <property type="entry name" value="HTH_MYB"/>
    <property type="match status" value="4"/>
</dbReference>
<evidence type="ECO:0000313" key="10">
    <source>
        <dbReference type="EMBL" id="KAK3008545.1"/>
    </source>
</evidence>
<feature type="compositionally biased region" description="Basic residues" evidence="7">
    <location>
        <begin position="148"/>
        <end position="161"/>
    </location>
</feature>
<dbReference type="PROSITE" id="PS50090">
    <property type="entry name" value="MYB_LIKE"/>
    <property type="match status" value="4"/>
</dbReference>
<evidence type="ECO:0000256" key="4">
    <source>
        <dbReference type="ARBA" id="ARBA00023125"/>
    </source>
</evidence>
<evidence type="ECO:0000256" key="3">
    <source>
        <dbReference type="ARBA" id="ARBA00023015"/>
    </source>
</evidence>
<organism evidence="10 11">
    <name type="scientific">Escallonia herrerae</name>
    <dbReference type="NCBI Taxonomy" id="1293975"/>
    <lineage>
        <taxon>Eukaryota</taxon>
        <taxon>Viridiplantae</taxon>
        <taxon>Streptophyta</taxon>
        <taxon>Embryophyta</taxon>
        <taxon>Tracheophyta</taxon>
        <taxon>Spermatophyta</taxon>
        <taxon>Magnoliopsida</taxon>
        <taxon>eudicotyledons</taxon>
        <taxon>Gunneridae</taxon>
        <taxon>Pentapetalae</taxon>
        <taxon>asterids</taxon>
        <taxon>campanulids</taxon>
        <taxon>Escalloniales</taxon>
        <taxon>Escalloniaceae</taxon>
        <taxon>Escallonia</taxon>
    </lineage>
</organism>
<dbReference type="PANTHER" id="PTHR47999">
    <property type="entry name" value="TRANSCRIPTION FACTOR MYB8-RELATED-RELATED"/>
    <property type="match status" value="1"/>
</dbReference>
<keyword evidence="4" id="KW-0238">DNA-binding</keyword>
<keyword evidence="5" id="KW-0804">Transcription</keyword>
<evidence type="ECO:0000259" key="9">
    <source>
        <dbReference type="PROSITE" id="PS51294"/>
    </source>
</evidence>
<dbReference type="EMBL" id="JAVXUP010001742">
    <property type="protein sequence ID" value="KAK3008545.1"/>
    <property type="molecule type" value="Genomic_DNA"/>
</dbReference>
<dbReference type="InterPro" id="IPR017930">
    <property type="entry name" value="Myb_dom"/>
</dbReference>
<evidence type="ECO:0000259" key="8">
    <source>
        <dbReference type="PROSITE" id="PS50090"/>
    </source>
</evidence>
<feature type="domain" description="Myb-like" evidence="8">
    <location>
        <begin position="67"/>
        <end position="117"/>
    </location>
</feature>
<protein>
    <submittedName>
        <fullName evidence="10">Uncharacterized protein</fullName>
    </submittedName>
</protein>
<dbReference type="InterPro" id="IPR015495">
    <property type="entry name" value="Myb_TF_plants"/>
</dbReference>
<comment type="subcellular location">
    <subcellularLocation>
        <location evidence="1">Nucleus</location>
    </subcellularLocation>
</comment>
<keyword evidence="11" id="KW-1185">Reference proteome</keyword>
<keyword evidence="2" id="KW-0677">Repeat</keyword>
<feature type="region of interest" description="Disordered" evidence="7">
    <location>
        <begin position="147"/>
        <end position="197"/>
    </location>
</feature>
<sequence length="682" mass="77046">YHLAQMGRAPCCEKVGLNRGRWTAEEDGKLMKYIQAHGEGSWRSLSKNAGLLRCGKSCRLRWINYLKGDLKRGNFTAEEEETIVNLHTSLGNRWSVIASHLPGRTDNEIKNYWNSHLSRKIYSFIRRPGRDLNSASVDAVVKFEGTTKRRPGRVSRSVAKKYNKDTTPRIPSSTKKPASDAPQRGDSTDITGANLPVRKINKESEKMEVVHRPCRDSGGFKCPGAQVRSTQEKATEVLGPYDHEVQDEKIMHLNDISEGGVLDPTRTFTINEEMEKGVMGPDHCITDSIDEGEGVDRSQDFWNAEMCARSSPMNLFLDDVWDRKVDAEDLRLSAEGEELLLWLFDTDIHAGHFTQMGRRPCCEKVGLNRGRWTAEEDEKLMKYIQANGEGSWRSLPNSAGLLRCGKSCRLRWINYLKADLKRGNFTVEEEETIVDLHTSMGNRWSVIASHLPGRTDNEIKNYWNSHLRRKIYTLIRRPRKELNSTSTDTVVKIIGATKRRGLVSRSVGKKYNKSTQPNVPNSRERLESDTQHGLPESGDVANADLPFPILEMTEGRERMEIVQGSCSDSELITMPDAQVTSQERVAGALGPSDYEEFDELLMHLNDMLDSGVLDLSETFTINEETEEGVIGSNDNMTNNIDEGECVDWSAHSGIEDSYLRSSPMNLGFDDDWVALAMEHWHC</sequence>
<evidence type="ECO:0000313" key="11">
    <source>
        <dbReference type="Proteomes" id="UP001188597"/>
    </source>
</evidence>
<dbReference type="InterPro" id="IPR009057">
    <property type="entry name" value="Homeodomain-like_sf"/>
</dbReference>
<dbReference type="Pfam" id="PF00249">
    <property type="entry name" value="Myb_DNA-binding"/>
    <property type="match status" value="4"/>
</dbReference>
<comment type="caution">
    <text evidence="10">The sequence shown here is derived from an EMBL/GenBank/DDBJ whole genome shotgun (WGS) entry which is preliminary data.</text>
</comment>
<feature type="domain" description="HTH myb-type" evidence="9">
    <location>
        <begin position="14"/>
        <end position="66"/>
    </location>
</feature>
<gene>
    <name evidence="10" type="ORF">RJ639_013390</name>
</gene>
<dbReference type="PANTHER" id="PTHR47999:SF91">
    <property type="entry name" value="TRANSCRIPTION FACTOR MYB111"/>
    <property type="match status" value="1"/>
</dbReference>
<dbReference type="Gene3D" id="1.10.10.60">
    <property type="entry name" value="Homeodomain-like"/>
    <property type="match status" value="4"/>
</dbReference>
<dbReference type="CDD" id="cd00167">
    <property type="entry name" value="SANT"/>
    <property type="match status" value="4"/>
</dbReference>
<feature type="domain" description="HTH myb-type" evidence="9">
    <location>
        <begin position="67"/>
        <end position="121"/>
    </location>
</feature>
<dbReference type="GO" id="GO:0005634">
    <property type="term" value="C:nucleus"/>
    <property type="evidence" value="ECO:0007669"/>
    <property type="project" value="UniProtKB-SubCell"/>
</dbReference>
<dbReference type="FunFam" id="1.10.10.60:FF:000001">
    <property type="entry name" value="MYB-related transcription factor"/>
    <property type="match status" value="1"/>
</dbReference>
<dbReference type="InterPro" id="IPR001005">
    <property type="entry name" value="SANT/Myb"/>
</dbReference>
<keyword evidence="6" id="KW-0539">Nucleus</keyword>
<evidence type="ECO:0000256" key="6">
    <source>
        <dbReference type="ARBA" id="ARBA00023242"/>
    </source>
</evidence>
<reference evidence="10" key="1">
    <citation type="submission" date="2022-12" db="EMBL/GenBank/DDBJ databases">
        <title>Draft genome assemblies for two species of Escallonia (Escalloniales).</title>
        <authorList>
            <person name="Chanderbali A."/>
            <person name="Dervinis C."/>
            <person name="Anghel I."/>
            <person name="Soltis D."/>
            <person name="Soltis P."/>
            <person name="Zapata F."/>
        </authorList>
    </citation>
    <scope>NUCLEOTIDE SEQUENCE</scope>
    <source>
        <strain evidence="10">UCBG64.0493</strain>
        <tissue evidence="10">Leaf</tissue>
    </source>
</reference>
<dbReference type="Proteomes" id="UP001188597">
    <property type="component" value="Unassembled WGS sequence"/>
</dbReference>
<dbReference type="FunFam" id="1.10.10.60:FF:000121">
    <property type="entry name" value="Myb transcription factor"/>
    <property type="match status" value="1"/>
</dbReference>
<feature type="domain" description="Myb-like" evidence="8">
    <location>
        <begin position="364"/>
        <end position="416"/>
    </location>
</feature>
<proteinExistence type="predicted"/>
<evidence type="ECO:0000256" key="2">
    <source>
        <dbReference type="ARBA" id="ARBA00022737"/>
    </source>
</evidence>
<keyword evidence="3" id="KW-0805">Transcription regulation</keyword>
<dbReference type="AlphaFoldDB" id="A0AA88VH25"/>
<feature type="domain" description="Myb-like" evidence="8">
    <location>
        <begin position="417"/>
        <end position="467"/>
    </location>
</feature>
<accession>A0AA88VH25</accession>
<feature type="region of interest" description="Disordered" evidence="7">
    <location>
        <begin position="505"/>
        <end position="542"/>
    </location>
</feature>
<name>A0AA88VH25_9ASTE</name>
<evidence type="ECO:0000256" key="1">
    <source>
        <dbReference type="ARBA" id="ARBA00004123"/>
    </source>
</evidence>
<evidence type="ECO:0000256" key="5">
    <source>
        <dbReference type="ARBA" id="ARBA00023163"/>
    </source>
</evidence>
<dbReference type="SMART" id="SM00717">
    <property type="entry name" value="SANT"/>
    <property type="match status" value="4"/>
</dbReference>
<feature type="domain" description="Myb-like" evidence="8">
    <location>
        <begin position="14"/>
        <end position="66"/>
    </location>
</feature>
<dbReference type="GO" id="GO:0003677">
    <property type="term" value="F:DNA binding"/>
    <property type="evidence" value="ECO:0007669"/>
    <property type="project" value="UniProtKB-KW"/>
</dbReference>